<accession>A0A6P8FGF4</accession>
<keyword evidence="3" id="KW-0808">Transferase</keyword>
<dbReference type="AlphaFoldDB" id="A0A6P8FGF4"/>
<dbReference type="Gene3D" id="3.90.1750.10">
    <property type="entry name" value="Hect, E3 ligase catalytic domains"/>
    <property type="match status" value="1"/>
</dbReference>
<evidence type="ECO:0000259" key="6">
    <source>
        <dbReference type="PROSITE" id="PS50237"/>
    </source>
</evidence>
<dbReference type="GO" id="GO:0061630">
    <property type="term" value="F:ubiquitin protein ligase activity"/>
    <property type="evidence" value="ECO:0007669"/>
    <property type="project" value="UniProtKB-EC"/>
</dbReference>
<protein>
    <recommendedName>
        <fullName evidence="2">HECT-type E3 ubiquitin transferase</fullName>
        <ecNumber evidence="2">2.3.2.26</ecNumber>
    </recommendedName>
</protein>
<keyword evidence="4 5" id="KW-0833">Ubl conjugation pathway</keyword>
<dbReference type="InterPro" id="IPR035983">
    <property type="entry name" value="Hect_E3_ubiquitin_ligase"/>
</dbReference>
<dbReference type="SMART" id="SM00119">
    <property type="entry name" value="HECTc"/>
    <property type="match status" value="1"/>
</dbReference>
<dbReference type="EC" id="2.3.2.26" evidence="2"/>
<dbReference type="Pfam" id="PF00632">
    <property type="entry name" value="HECT"/>
    <property type="match status" value="1"/>
</dbReference>
<evidence type="ECO:0000256" key="3">
    <source>
        <dbReference type="ARBA" id="ARBA00022679"/>
    </source>
</evidence>
<dbReference type="PANTHER" id="PTHR45700">
    <property type="entry name" value="UBIQUITIN-PROTEIN LIGASE E3C"/>
    <property type="match status" value="1"/>
</dbReference>
<evidence type="ECO:0000256" key="2">
    <source>
        <dbReference type="ARBA" id="ARBA00012485"/>
    </source>
</evidence>
<dbReference type="GeneID" id="116221444"/>
<dbReference type="PANTHER" id="PTHR45700:SF8">
    <property type="entry name" value="HECT-TYPE E3 UBIQUITIN TRANSFERASE"/>
    <property type="match status" value="1"/>
</dbReference>
<evidence type="ECO:0000256" key="4">
    <source>
        <dbReference type="ARBA" id="ARBA00022786"/>
    </source>
</evidence>
<dbReference type="InterPro" id="IPR044611">
    <property type="entry name" value="E3A/B/C-like"/>
</dbReference>
<dbReference type="InterPro" id="IPR000569">
    <property type="entry name" value="HECT_dom"/>
</dbReference>
<sequence>MHSCEVNADSKVNVAYVSCYLLVDHIRSLKALLDYEDETLEQLEQDFTVKGHELIPNGGEVLVTQGNRQTFVDLYVDFVFNKSVERQFEAFAEGFGRACPAQTWKIFHPDELRMLIFGEAEYEWEDLRKIAEYEGCESADMLIQNFWRVLFELSKEDKLKFLTFIYGTYRLPFGGLAKRQLKIVRLNMDSADEYFPRANICYGTLQLPNYSSIDILRDKLTHAIIYCDVIGMV</sequence>
<feature type="active site" description="Glycyl thioester intermediate" evidence="5">
    <location>
        <position position="201"/>
    </location>
</feature>
<comment type="catalytic activity">
    <reaction evidence="1">
        <text>S-ubiquitinyl-[E2 ubiquitin-conjugating enzyme]-L-cysteine + [acceptor protein]-L-lysine = [E2 ubiquitin-conjugating enzyme]-L-cysteine + N(6)-ubiquitinyl-[acceptor protein]-L-lysine.</text>
        <dbReference type="EC" id="2.3.2.26"/>
    </reaction>
</comment>
<feature type="domain" description="HECT" evidence="6">
    <location>
        <begin position="27"/>
        <end position="233"/>
    </location>
</feature>
<proteinExistence type="predicted"/>
<dbReference type="Gene3D" id="3.30.2160.10">
    <property type="entry name" value="Hect, E3 ligase catalytic domain"/>
    <property type="match status" value="1"/>
</dbReference>
<dbReference type="KEGG" id="char:116221444"/>
<evidence type="ECO:0000256" key="5">
    <source>
        <dbReference type="PROSITE-ProRule" id="PRU00104"/>
    </source>
</evidence>
<dbReference type="GO" id="GO:0000209">
    <property type="term" value="P:protein polyubiquitination"/>
    <property type="evidence" value="ECO:0007669"/>
    <property type="project" value="InterPro"/>
</dbReference>
<dbReference type="Gene3D" id="3.30.2410.10">
    <property type="entry name" value="Hect, E3 ligase catalytic domain"/>
    <property type="match status" value="1"/>
</dbReference>
<evidence type="ECO:0000313" key="7">
    <source>
        <dbReference type="Proteomes" id="UP000515152"/>
    </source>
</evidence>
<dbReference type="OrthoDB" id="5981550at2759"/>
<gene>
    <name evidence="8" type="primary">LOC116221444</name>
</gene>
<dbReference type="SUPFAM" id="SSF56204">
    <property type="entry name" value="Hect, E3 ligase catalytic domain"/>
    <property type="match status" value="1"/>
</dbReference>
<name>A0A6P8FGF4_CLUHA</name>
<evidence type="ECO:0000256" key="1">
    <source>
        <dbReference type="ARBA" id="ARBA00000885"/>
    </source>
</evidence>
<evidence type="ECO:0000313" key="8">
    <source>
        <dbReference type="RefSeq" id="XP_031427503.1"/>
    </source>
</evidence>
<dbReference type="PROSITE" id="PS50237">
    <property type="entry name" value="HECT"/>
    <property type="match status" value="1"/>
</dbReference>
<dbReference type="Proteomes" id="UP000515152">
    <property type="component" value="Chromosome 8"/>
</dbReference>
<keyword evidence="7" id="KW-1185">Reference proteome</keyword>
<organism evidence="7 8">
    <name type="scientific">Clupea harengus</name>
    <name type="common">Atlantic herring</name>
    <dbReference type="NCBI Taxonomy" id="7950"/>
    <lineage>
        <taxon>Eukaryota</taxon>
        <taxon>Metazoa</taxon>
        <taxon>Chordata</taxon>
        <taxon>Craniata</taxon>
        <taxon>Vertebrata</taxon>
        <taxon>Euteleostomi</taxon>
        <taxon>Actinopterygii</taxon>
        <taxon>Neopterygii</taxon>
        <taxon>Teleostei</taxon>
        <taxon>Clupei</taxon>
        <taxon>Clupeiformes</taxon>
        <taxon>Clupeoidei</taxon>
        <taxon>Clupeidae</taxon>
        <taxon>Clupea</taxon>
    </lineage>
</organism>
<reference evidence="8" key="1">
    <citation type="submission" date="2025-08" db="UniProtKB">
        <authorList>
            <consortium name="RefSeq"/>
        </authorList>
    </citation>
    <scope>IDENTIFICATION</scope>
</reference>
<dbReference type="RefSeq" id="XP_031427503.1">
    <property type="nucleotide sequence ID" value="XM_031571643.2"/>
</dbReference>